<dbReference type="PANTHER" id="PTHR34475:SF1">
    <property type="entry name" value="CYTOSKELETON PROTEIN RODZ"/>
    <property type="match status" value="1"/>
</dbReference>
<dbReference type="Proteomes" id="UP000662314">
    <property type="component" value="Unassembled WGS sequence"/>
</dbReference>
<evidence type="ECO:0000256" key="1">
    <source>
        <dbReference type="SAM" id="MobiDB-lite"/>
    </source>
</evidence>
<dbReference type="Pfam" id="PF13464">
    <property type="entry name" value="RodZ_C"/>
    <property type="match status" value="1"/>
</dbReference>
<dbReference type="Pfam" id="PF13413">
    <property type="entry name" value="HTH_25"/>
    <property type="match status" value="1"/>
</dbReference>
<organism evidence="4 5">
    <name type="scientific">Dendronalium phyllosphericum CENA369</name>
    <dbReference type="NCBI Taxonomy" id="1725256"/>
    <lineage>
        <taxon>Bacteria</taxon>
        <taxon>Bacillati</taxon>
        <taxon>Cyanobacteriota</taxon>
        <taxon>Cyanophyceae</taxon>
        <taxon>Nostocales</taxon>
        <taxon>Nostocaceae</taxon>
        <taxon>Dendronalium</taxon>
        <taxon>Dendronalium phyllosphericum</taxon>
    </lineage>
</organism>
<comment type="caution">
    <text evidence="4">The sequence shown here is derived from an EMBL/GenBank/DDBJ whole genome shotgun (WGS) entry which is preliminary data.</text>
</comment>
<protein>
    <submittedName>
        <fullName evidence="4">Helix-turn-helix domain-containing protein</fullName>
    </submittedName>
</protein>
<keyword evidence="2" id="KW-1133">Transmembrane helix</keyword>
<keyword evidence="2" id="KW-0472">Membrane</keyword>
<dbReference type="InterPro" id="IPR025194">
    <property type="entry name" value="RodZ-like_C"/>
</dbReference>
<dbReference type="Gene3D" id="1.10.260.40">
    <property type="entry name" value="lambda repressor-like DNA-binding domains"/>
    <property type="match status" value="1"/>
</dbReference>
<keyword evidence="5" id="KW-1185">Reference proteome</keyword>
<feature type="domain" description="Cytoskeleton protein RodZ-like C-terminal" evidence="3">
    <location>
        <begin position="196"/>
        <end position="265"/>
    </location>
</feature>
<evidence type="ECO:0000256" key="2">
    <source>
        <dbReference type="SAM" id="Phobius"/>
    </source>
</evidence>
<name>A0A8J7LEV6_9NOST</name>
<accession>A0A8J7LEV6</accession>
<reference evidence="4 5" key="1">
    <citation type="journal article" date="2021" name="Int. J. Syst. Evol. Microbiol.">
        <title>Amazonocrinis nigriterrae gen. nov., sp. nov., Atlanticothrix silvestris gen. nov., sp. nov. and Dendronalium phyllosphericum gen. nov., sp. nov., nostocacean cyanobacteria from Brazilian environments.</title>
        <authorList>
            <person name="Alvarenga D.O."/>
            <person name="Andreote A.P.D."/>
            <person name="Branco L.H.Z."/>
            <person name="Delbaje E."/>
            <person name="Cruz R.B."/>
            <person name="Varani A.M."/>
            <person name="Fiore M.F."/>
        </authorList>
    </citation>
    <scope>NUCLEOTIDE SEQUENCE [LARGE SCALE GENOMIC DNA]</scope>
    <source>
        <strain evidence="4 5">CENA369</strain>
    </source>
</reference>
<evidence type="ECO:0000313" key="5">
    <source>
        <dbReference type="Proteomes" id="UP000662314"/>
    </source>
</evidence>
<gene>
    <name evidence="4" type="ORF">I8752_09095</name>
</gene>
<feature type="transmembrane region" description="Helical" evidence="2">
    <location>
        <begin position="115"/>
        <end position="136"/>
    </location>
</feature>
<keyword evidence="2" id="KW-0812">Transmembrane</keyword>
<dbReference type="RefSeq" id="WP_214431989.1">
    <property type="nucleotide sequence ID" value="NZ_CAWPUQ010000127.1"/>
</dbReference>
<sequence>MKLLDLGEAQVEQLKQISKYLLQVRQERSIRIEEVAAKTHIRLAFLKALEAGKFEELPEPVYVQGFIRRYGDAVGLDGSALANSFTINIIPSEAKNNNTTNNDSQNLDSRRNIHIPLFVPYILLLAIASIGLIYVLNPKLILETFAKQQNLISTSKQKTAPSPQVESLRQQPSSVPTAPSLAVAPSESTAKNVAVTLELQDKSWLRVKVDGKIEFVGELKKGERRTWTAEKQLSVRSGNAGAILVTVNNRPATPLGNKGAIKEVTFTPEVNSQESGVRSQ</sequence>
<feature type="compositionally biased region" description="Polar residues" evidence="1">
    <location>
        <begin position="154"/>
        <end position="177"/>
    </location>
</feature>
<dbReference type="AlphaFoldDB" id="A0A8J7LEV6"/>
<dbReference type="InterPro" id="IPR010982">
    <property type="entry name" value="Lambda_DNA-bd_dom_sf"/>
</dbReference>
<evidence type="ECO:0000259" key="3">
    <source>
        <dbReference type="Pfam" id="PF13464"/>
    </source>
</evidence>
<evidence type="ECO:0000313" key="4">
    <source>
        <dbReference type="EMBL" id="MBH8573169.1"/>
    </source>
</evidence>
<dbReference type="PANTHER" id="PTHR34475">
    <property type="match status" value="1"/>
</dbReference>
<feature type="region of interest" description="Disordered" evidence="1">
    <location>
        <begin position="154"/>
        <end position="183"/>
    </location>
</feature>
<proteinExistence type="predicted"/>
<dbReference type="GO" id="GO:0003677">
    <property type="term" value="F:DNA binding"/>
    <property type="evidence" value="ECO:0007669"/>
    <property type="project" value="InterPro"/>
</dbReference>
<dbReference type="EMBL" id="JAECZA010000026">
    <property type="protein sequence ID" value="MBH8573169.1"/>
    <property type="molecule type" value="Genomic_DNA"/>
</dbReference>
<dbReference type="InterPro" id="IPR050400">
    <property type="entry name" value="Bact_Cytoskel_RodZ"/>
</dbReference>